<keyword evidence="12" id="KW-1185">Reference proteome</keyword>
<feature type="compositionally biased region" description="Polar residues" evidence="8">
    <location>
        <begin position="1"/>
        <end position="54"/>
    </location>
</feature>
<comment type="similarity">
    <text evidence="2">Belongs to the peptidase C19 family.</text>
</comment>
<dbReference type="InterPro" id="IPR001394">
    <property type="entry name" value="Peptidase_C19_UCH"/>
</dbReference>
<proteinExistence type="inferred from homology"/>
<dbReference type="Gene3D" id="3.90.70.10">
    <property type="entry name" value="Cysteine proteinases"/>
    <property type="match status" value="2"/>
</dbReference>
<dbReference type="InterPro" id="IPR035927">
    <property type="entry name" value="DUSP-like_sf"/>
</dbReference>
<dbReference type="PROSITE" id="PS50235">
    <property type="entry name" value="USP_3"/>
    <property type="match status" value="1"/>
</dbReference>
<dbReference type="EC" id="3.4.19.12" evidence="3"/>
<dbReference type="PANTHER" id="PTHR21646:SF24">
    <property type="entry name" value="UBIQUITIN CARBOXYL-TERMINAL HYDROLASE"/>
    <property type="match status" value="1"/>
</dbReference>
<keyword evidence="6 11" id="KW-0378">Hydrolase</keyword>
<feature type="region of interest" description="Disordered" evidence="8">
    <location>
        <begin position="1"/>
        <end position="286"/>
    </location>
</feature>
<dbReference type="OrthoDB" id="292964at2759"/>
<dbReference type="Pfam" id="PF00443">
    <property type="entry name" value="UCH"/>
    <property type="match status" value="1"/>
</dbReference>
<feature type="compositionally biased region" description="Polar residues" evidence="8">
    <location>
        <begin position="158"/>
        <end position="167"/>
    </location>
</feature>
<evidence type="ECO:0000256" key="6">
    <source>
        <dbReference type="ARBA" id="ARBA00022801"/>
    </source>
</evidence>
<organism evidence="11 12">
    <name type="scientific">Ceraceosorus bombacis</name>
    <dbReference type="NCBI Taxonomy" id="401625"/>
    <lineage>
        <taxon>Eukaryota</taxon>
        <taxon>Fungi</taxon>
        <taxon>Dikarya</taxon>
        <taxon>Basidiomycota</taxon>
        <taxon>Ustilaginomycotina</taxon>
        <taxon>Exobasidiomycetes</taxon>
        <taxon>Ceraceosorales</taxon>
        <taxon>Ceraceosoraceae</taxon>
        <taxon>Ceraceosorus</taxon>
    </lineage>
</organism>
<evidence type="ECO:0000256" key="1">
    <source>
        <dbReference type="ARBA" id="ARBA00000707"/>
    </source>
</evidence>
<dbReference type="GO" id="GO:0004843">
    <property type="term" value="F:cysteine-type deubiquitinase activity"/>
    <property type="evidence" value="ECO:0007669"/>
    <property type="project" value="UniProtKB-EC"/>
</dbReference>
<dbReference type="PROSITE" id="PS00973">
    <property type="entry name" value="USP_2"/>
    <property type="match status" value="1"/>
</dbReference>
<feature type="domain" description="USP" evidence="9">
    <location>
        <begin position="617"/>
        <end position="1395"/>
    </location>
</feature>
<evidence type="ECO:0000256" key="3">
    <source>
        <dbReference type="ARBA" id="ARBA00012759"/>
    </source>
</evidence>
<dbReference type="InterPro" id="IPR018200">
    <property type="entry name" value="USP_CS"/>
</dbReference>
<dbReference type="STRING" id="401625.A0A0P1B8N9"/>
<feature type="compositionally biased region" description="Low complexity" evidence="8">
    <location>
        <begin position="1508"/>
        <end position="1524"/>
    </location>
</feature>
<dbReference type="PANTHER" id="PTHR21646">
    <property type="entry name" value="UBIQUITIN CARBOXYL-TERMINAL HYDROLASE"/>
    <property type="match status" value="1"/>
</dbReference>
<feature type="compositionally biased region" description="Polar residues" evidence="8">
    <location>
        <begin position="256"/>
        <end position="268"/>
    </location>
</feature>
<name>A0A0P1B8N9_9BASI</name>
<evidence type="ECO:0000259" key="10">
    <source>
        <dbReference type="PROSITE" id="PS51283"/>
    </source>
</evidence>
<evidence type="ECO:0000313" key="11">
    <source>
        <dbReference type="EMBL" id="CEH11883.1"/>
    </source>
</evidence>
<evidence type="ECO:0000259" key="9">
    <source>
        <dbReference type="PROSITE" id="PS50235"/>
    </source>
</evidence>
<feature type="compositionally biased region" description="Low complexity" evidence="8">
    <location>
        <begin position="233"/>
        <end position="250"/>
    </location>
</feature>
<feature type="compositionally biased region" description="Basic and acidic residues" evidence="8">
    <location>
        <begin position="1101"/>
        <end position="1110"/>
    </location>
</feature>
<reference evidence="11 12" key="1">
    <citation type="submission" date="2014-09" db="EMBL/GenBank/DDBJ databases">
        <authorList>
            <person name="Magalhaes I.L.F."/>
            <person name="Oliveira U."/>
            <person name="Santos F.R."/>
            <person name="Vidigal T.H.D.A."/>
            <person name="Brescovit A.D."/>
            <person name="Santos A.J."/>
        </authorList>
    </citation>
    <scope>NUCLEOTIDE SEQUENCE [LARGE SCALE GENOMIC DNA]</scope>
</reference>
<dbReference type="Proteomes" id="UP000054845">
    <property type="component" value="Unassembled WGS sequence"/>
</dbReference>
<evidence type="ECO:0000256" key="5">
    <source>
        <dbReference type="ARBA" id="ARBA00022786"/>
    </source>
</evidence>
<dbReference type="GO" id="GO:0006508">
    <property type="term" value="P:proteolysis"/>
    <property type="evidence" value="ECO:0007669"/>
    <property type="project" value="UniProtKB-KW"/>
</dbReference>
<feature type="domain" description="DUSP" evidence="10">
    <location>
        <begin position="277"/>
        <end position="394"/>
    </location>
</feature>
<evidence type="ECO:0000256" key="4">
    <source>
        <dbReference type="ARBA" id="ARBA00022670"/>
    </source>
</evidence>
<dbReference type="SMART" id="SM00695">
    <property type="entry name" value="DUSP"/>
    <property type="match status" value="1"/>
</dbReference>
<dbReference type="InterPro" id="IPR028889">
    <property type="entry name" value="USP"/>
</dbReference>
<feature type="compositionally biased region" description="Low complexity" evidence="8">
    <location>
        <begin position="89"/>
        <end position="111"/>
    </location>
</feature>
<dbReference type="SUPFAM" id="SSF143791">
    <property type="entry name" value="DUSP-like"/>
    <property type="match status" value="1"/>
</dbReference>
<dbReference type="PROSITE" id="PS51283">
    <property type="entry name" value="DUSP"/>
    <property type="match status" value="1"/>
</dbReference>
<evidence type="ECO:0000313" key="12">
    <source>
        <dbReference type="Proteomes" id="UP000054845"/>
    </source>
</evidence>
<dbReference type="InterPro" id="IPR038765">
    <property type="entry name" value="Papain-like_cys_pep_sf"/>
</dbReference>
<dbReference type="PROSITE" id="PS00972">
    <property type="entry name" value="USP_1"/>
    <property type="match status" value="1"/>
</dbReference>
<keyword evidence="4" id="KW-0645">Protease</keyword>
<comment type="catalytic activity">
    <reaction evidence="1">
        <text>Thiol-dependent hydrolysis of ester, thioester, amide, peptide and isopeptide bonds formed by the C-terminal Gly of ubiquitin (a 76-residue protein attached to proteins as an intracellular targeting signal).</text>
        <dbReference type="EC" id="3.4.19.12"/>
    </reaction>
</comment>
<feature type="region of interest" description="Disordered" evidence="8">
    <location>
        <begin position="984"/>
        <end position="1138"/>
    </location>
</feature>
<keyword evidence="5" id="KW-0833">Ubl conjugation pathway</keyword>
<feature type="region of interest" description="Disordered" evidence="8">
    <location>
        <begin position="569"/>
        <end position="604"/>
    </location>
</feature>
<evidence type="ECO:0000256" key="7">
    <source>
        <dbReference type="ARBA" id="ARBA00022807"/>
    </source>
</evidence>
<keyword evidence="7" id="KW-0788">Thiol protease</keyword>
<dbReference type="InterPro" id="IPR050185">
    <property type="entry name" value="Ub_carboxyl-term_hydrolase"/>
</dbReference>
<dbReference type="CDD" id="cd02674">
    <property type="entry name" value="Peptidase_C19R"/>
    <property type="match status" value="1"/>
</dbReference>
<feature type="compositionally biased region" description="Acidic residues" evidence="8">
    <location>
        <begin position="1419"/>
        <end position="1429"/>
    </location>
</feature>
<protein>
    <recommendedName>
        <fullName evidence="3">ubiquitinyl hydrolase 1</fullName>
        <ecNumber evidence="3">3.4.19.12</ecNumber>
    </recommendedName>
</protein>
<feature type="compositionally biased region" description="Polar residues" evidence="8">
    <location>
        <begin position="197"/>
        <end position="209"/>
    </location>
</feature>
<feature type="compositionally biased region" description="Basic and acidic residues" evidence="8">
    <location>
        <begin position="212"/>
        <end position="224"/>
    </location>
</feature>
<evidence type="ECO:0000256" key="2">
    <source>
        <dbReference type="ARBA" id="ARBA00009085"/>
    </source>
</evidence>
<dbReference type="Gene3D" id="3.30.2230.10">
    <property type="entry name" value="DUSP-like"/>
    <property type="match status" value="1"/>
</dbReference>
<sequence>MPSDSTSQSEQAHQRGSSNKTYQHQTVDSTLNAHTPRLQSSFTQHQPLQHTPGSSDCAIPDSPRTSARRPCPLSPDRSGIPFRSDYSPDLALTASTARASSSSDLALFSSDDQLDLGPRRSGGSSYKRARTASPATTEELEAEAEVEAGAGSDFADSEGNSVTSGTAARTRLPTPLRVGFAKQSIGSIAPSPASTPPFHSSTRSSNLVSRMSPDDQPSRAHLTSEDVEMADDQSAPLAASSAQPPSTLPTIEGSLPTYTDAMQQSVSCHTPAEPGTPAEGTRAEELRKIKKSAEEPLAEGQRWYLIDATWWAAWQAYCSAESSAPAQPLGEAIDSSRVGTKPGPISARSLLDVEEEMKLQLFEGSDFVLLPETAYASLSTLYGEAGPQVVREVIKGAASELRIELYPPRLYLYRLATPATLQSSARPPVKITLSVTSNVSQLKFAAKRAFLSENLPDHAVRFWRIPATAFGNAQTTEPVLVDADTLKTPGVELVRASEDAQTRTRPSLAELQLDEPVIHLAVESQSERGAWHFGADGVPVAVAPSVKNIFAQQPNQDYLSQRFGQASASGAAAASTSNTSAPPAPPPRPTSSAGRVTRSQTAQDRANAAGLGSYGLTGLYNLGNTCFMASALQCMSNTKELKEYFVRGVYKEEINTDNPLGMGGAVARAFGELLLKLWSSSRGSAVHPREFKQTLARFAPQFSGFAQQDTQELLAFLLDGLHEDLNRVKKKPYIEAPDWEGGDEKAMIAFAKRQWEIYKMRNDSVIVDLFQGQYKSTLVCPECSKVSIKFDPFMYLTLPIPNRKKIIRKVFVRPFASTRPTYEVEVAGPAELTFGQTKTKLAEWLGLDTNRLFCVDIFNQQIFNFIPDYTPLSSITDNDFMTFYELGAEFKHPTREALESGNAGWNKSKEAGPAPREEYATLPIYRIASSSGRARYPDAVGLPVFVTIPKAHANDVDFIRDAILDQYCTYATPEGRDILEAHMSSSGSQDAVTAKRDADEASPSELHEQQTSNAEQDVVQHVDLSLSRQNPPDQVAEITSDGVRMVPDSSTSAEVKQASEQDSRNAQRPARRLFKMTFLNRLEDNAPMPKKPGSLDDGEELEARAKRLSERVPTASEVPLEDASDGGAPFASRKPDPEIEVDGQGTIWPLVYTGGAVVCSWPEAAYRAVFGGETTNQKVPWGPHETFTDPNLVAEREAAQASGGPPKPKLVTIEDCLDEFTKEEKLGAEDPWYCPSCKDFRQAAKKFDLWKVPDILVVHLKRFSAGRMQSRDKIENLIDFPIEGLDLTERVEGALSVRNLEARGEEVPSVMNMAESIESLASDANDDAVAADAPIYDLYAVDNHFGGLGGGHYTAYAKNPDDGQWHYFDDSSVTPVADPESVKTKAAYLLFYRRRTTRPIGGKSREKTEIASSRAQSEAVEEVQADGNDDALVSSTRAGPSRQPHNWSDSDDEMSNNNSTLPYSGQQGGFTRRSEPGTPSPPAPEYEPWSQGGANRSWARELDNDTWSNGPASSRNSSPASPNADWGSTPAKQGDAISPLGDPMCQSITLSHPPETESNAKAAVEELPPYTDDVVLPADEKQA</sequence>
<evidence type="ECO:0000256" key="8">
    <source>
        <dbReference type="SAM" id="MobiDB-lite"/>
    </source>
</evidence>
<feature type="region of interest" description="Disordered" evidence="8">
    <location>
        <begin position="1400"/>
        <end position="1583"/>
    </location>
</feature>
<accession>A0A0P1B8N9</accession>
<dbReference type="SUPFAM" id="SSF54001">
    <property type="entry name" value="Cysteine proteinases"/>
    <property type="match status" value="1"/>
</dbReference>
<dbReference type="EMBL" id="CCYA01000065">
    <property type="protein sequence ID" value="CEH11883.1"/>
    <property type="molecule type" value="Genomic_DNA"/>
</dbReference>
<dbReference type="Pfam" id="PF06337">
    <property type="entry name" value="DUSP"/>
    <property type="match status" value="1"/>
</dbReference>
<feature type="compositionally biased region" description="Low complexity" evidence="8">
    <location>
        <begin position="569"/>
        <end position="581"/>
    </location>
</feature>
<dbReference type="InterPro" id="IPR006615">
    <property type="entry name" value="Pept_C19_DUSP"/>
</dbReference>
<dbReference type="GO" id="GO:0016579">
    <property type="term" value="P:protein deubiquitination"/>
    <property type="evidence" value="ECO:0007669"/>
    <property type="project" value="InterPro"/>
</dbReference>